<dbReference type="InterPro" id="IPR014327">
    <property type="entry name" value="RNA_pol_sigma70_bacteroid"/>
</dbReference>
<sequence>MNNFSGTEKHAFSKIYLIYFPKLVRFAREYVVSIEDAENIVQDIFMYLWEHRDMLESLTNLNAFLFTLAKNRCIDFYRHKTLIDSKKESLDSLQDRELKLKMEALMQFDENIFTEKEIENLLAQAIEHLPEKCRQVFILSRMNGLKHEEIATQLNISVHTVQNHIVTAIRKLKVELKDYLPLFIFII</sequence>
<gene>
    <name evidence="7" type="ORF">HMPREF1535_01634</name>
</gene>
<dbReference type="InterPro" id="IPR014284">
    <property type="entry name" value="RNA_pol_sigma-70_dom"/>
</dbReference>
<dbReference type="InterPro" id="IPR013249">
    <property type="entry name" value="RNA_pol_sigma70_r4_t2"/>
</dbReference>
<protein>
    <submittedName>
        <fullName evidence="7">RNA polymerase sigma-70 factor</fullName>
    </submittedName>
</protein>
<dbReference type="PATRIC" id="fig|927665.4.peg.1670"/>
<evidence type="ECO:0000256" key="4">
    <source>
        <dbReference type="ARBA" id="ARBA00023163"/>
    </source>
</evidence>
<dbReference type="InterPro" id="IPR036388">
    <property type="entry name" value="WH-like_DNA-bd_sf"/>
</dbReference>
<dbReference type="GeneID" id="69982890"/>
<dbReference type="Pfam" id="PF04542">
    <property type="entry name" value="Sigma70_r2"/>
    <property type="match status" value="1"/>
</dbReference>
<evidence type="ECO:0000256" key="3">
    <source>
        <dbReference type="ARBA" id="ARBA00023082"/>
    </source>
</evidence>
<dbReference type="PRINTS" id="PR00038">
    <property type="entry name" value="HTHLUXR"/>
</dbReference>
<dbReference type="Pfam" id="PF08281">
    <property type="entry name" value="Sigma70_r4_2"/>
    <property type="match status" value="1"/>
</dbReference>
<comment type="similarity">
    <text evidence="1">Belongs to the sigma-70 factor family. ECF subfamily.</text>
</comment>
<evidence type="ECO:0000256" key="1">
    <source>
        <dbReference type="ARBA" id="ARBA00010641"/>
    </source>
</evidence>
<dbReference type="GO" id="GO:0006352">
    <property type="term" value="P:DNA-templated transcription initiation"/>
    <property type="evidence" value="ECO:0007669"/>
    <property type="project" value="InterPro"/>
</dbReference>
<dbReference type="PANTHER" id="PTHR43133">
    <property type="entry name" value="RNA POLYMERASE ECF-TYPE SIGMA FACTO"/>
    <property type="match status" value="1"/>
</dbReference>
<feature type="domain" description="RNA polymerase sigma factor 70 region 4 type 2" evidence="6">
    <location>
        <begin position="121"/>
        <end position="172"/>
    </location>
</feature>
<dbReference type="RefSeq" id="WP_046145791.1">
    <property type="nucleotide sequence ID" value="NZ_KQ033912.1"/>
</dbReference>
<evidence type="ECO:0000313" key="8">
    <source>
        <dbReference type="Proteomes" id="UP000033047"/>
    </source>
</evidence>
<dbReference type="STRING" id="927665.HMPREF1535_01634"/>
<dbReference type="InterPro" id="IPR000792">
    <property type="entry name" value="Tscrpt_reg_LuxR_C"/>
</dbReference>
<reference evidence="7 8" key="1">
    <citation type="submission" date="2013-04" db="EMBL/GenBank/DDBJ databases">
        <title>The Genome Sequence of Parabacteroides goldsteinii DSM 19448.</title>
        <authorList>
            <consortium name="The Broad Institute Genomics Platform"/>
            <person name="Earl A."/>
            <person name="Ward D."/>
            <person name="Feldgarden M."/>
            <person name="Gevers D."/>
            <person name="Martens E."/>
            <person name="Sakamoto M."/>
            <person name="Benno Y."/>
            <person name="Song Y."/>
            <person name="Liu C."/>
            <person name="Lee J."/>
            <person name="Bolanos M."/>
            <person name="Vaisanen M.L."/>
            <person name="Finegold S.M."/>
            <person name="Walker B."/>
            <person name="Young S."/>
            <person name="Zeng Q."/>
            <person name="Gargeya S."/>
            <person name="Fitzgerald M."/>
            <person name="Haas B."/>
            <person name="Abouelleil A."/>
            <person name="Allen A.W."/>
            <person name="Alvarado L."/>
            <person name="Arachchi H.M."/>
            <person name="Berlin A.M."/>
            <person name="Chapman S.B."/>
            <person name="Gainer-Dewar J."/>
            <person name="Goldberg J."/>
            <person name="Griggs A."/>
            <person name="Gujja S."/>
            <person name="Hansen M."/>
            <person name="Howarth C."/>
            <person name="Imamovic A."/>
            <person name="Ireland A."/>
            <person name="Larimer J."/>
            <person name="McCowan C."/>
            <person name="Murphy C."/>
            <person name="Pearson M."/>
            <person name="Poon T.W."/>
            <person name="Priest M."/>
            <person name="Roberts A."/>
            <person name="Saif S."/>
            <person name="Shea T."/>
            <person name="Sisk P."/>
            <person name="Sykes S."/>
            <person name="Wortman J."/>
            <person name="Nusbaum C."/>
            <person name="Birren B."/>
        </authorList>
    </citation>
    <scope>NUCLEOTIDE SEQUENCE [LARGE SCALE GENOMIC DNA]</scope>
    <source>
        <strain evidence="7 8">DSM 19448</strain>
    </source>
</reference>
<dbReference type="GO" id="GO:0003677">
    <property type="term" value="F:DNA binding"/>
    <property type="evidence" value="ECO:0007669"/>
    <property type="project" value="InterPro"/>
</dbReference>
<evidence type="ECO:0000256" key="2">
    <source>
        <dbReference type="ARBA" id="ARBA00023015"/>
    </source>
</evidence>
<dbReference type="EMBL" id="AQHV01000010">
    <property type="protein sequence ID" value="KKB56982.1"/>
    <property type="molecule type" value="Genomic_DNA"/>
</dbReference>
<feature type="domain" description="RNA polymerase sigma-70 region 2" evidence="5">
    <location>
        <begin position="19"/>
        <end position="80"/>
    </location>
</feature>
<dbReference type="InterPro" id="IPR013325">
    <property type="entry name" value="RNA_pol_sigma_r2"/>
</dbReference>
<dbReference type="SUPFAM" id="SSF88659">
    <property type="entry name" value="Sigma3 and sigma4 domains of RNA polymerase sigma factors"/>
    <property type="match status" value="1"/>
</dbReference>
<name>A0A0F5JHN2_9BACT</name>
<evidence type="ECO:0000313" key="7">
    <source>
        <dbReference type="EMBL" id="KKB56982.1"/>
    </source>
</evidence>
<dbReference type="InterPro" id="IPR013324">
    <property type="entry name" value="RNA_pol_sigma_r3/r4-like"/>
</dbReference>
<comment type="caution">
    <text evidence="7">The sequence shown here is derived from an EMBL/GenBank/DDBJ whole genome shotgun (WGS) entry which is preliminary data.</text>
</comment>
<dbReference type="NCBIfam" id="TIGR02937">
    <property type="entry name" value="sigma70-ECF"/>
    <property type="match status" value="1"/>
</dbReference>
<dbReference type="HOGENOM" id="CLU_047691_4_0_10"/>
<dbReference type="Proteomes" id="UP000033047">
    <property type="component" value="Unassembled WGS sequence"/>
</dbReference>
<evidence type="ECO:0000259" key="6">
    <source>
        <dbReference type="Pfam" id="PF08281"/>
    </source>
</evidence>
<organism evidence="7 8">
    <name type="scientific">Parabacteroides goldsteinii DSM 19448 = WAL 12034</name>
    <dbReference type="NCBI Taxonomy" id="927665"/>
    <lineage>
        <taxon>Bacteria</taxon>
        <taxon>Pseudomonadati</taxon>
        <taxon>Bacteroidota</taxon>
        <taxon>Bacteroidia</taxon>
        <taxon>Bacteroidales</taxon>
        <taxon>Tannerellaceae</taxon>
        <taxon>Parabacteroides</taxon>
    </lineage>
</organism>
<accession>A0A0F5JHN2</accession>
<keyword evidence="4" id="KW-0804">Transcription</keyword>
<dbReference type="PANTHER" id="PTHR43133:SF46">
    <property type="entry name" value="RNA POLYMERASE SIGMA-70 FACTOR ECF SUBFAMILY"/>
    <property type="match status" value="1"/>
</dbReference>
<dbReference type="GO" id="GO:0016987">
    <property type="term" value="F:sigma factor activity"/>
    <property type="evidence" value="ECO:0007669"/>
    <property type="project" value="UniProtKB-KW"/>
</dbReference>
<proteinExistence type="inferred from homology"/>
<keyword evidence="2" id="KW-0805">Transcription regulation</keyword>
<dbReference type="SUPFAM" id="SSF88946">
    <property type="entry name" value="Sigma2 domain of RNA polymerase sigma factors"/>
    <property type="match status" value="1"/>
</dbReference>
<evidence type="ECO:0000259" key="5">
    <source>
        <dbReference type="Pfam" id="PF04542"/>
    </source>
</evidence>
<dbReference type="CDD" id="cd06171">
    <property type="entry name" value="Sigma70_r4"/>
    <property type="match status" value="1"/>
</dbReference>
<dbReference type="NCBIfam" id="TIGR02985">
    <property type="entry name" value="Sig70_bacteroi1"/>
    <property type="match status" value="1"/>
</dbReference>
<dbReference type="InterPro" id="IPR007627">
    <property type="entry name" value="RNA_pol_sigma70_r2"/>
</dbReference>
<dbReference type="Gene3D" id="1.10.10.10">
    <property type="entry name" value="Winged helix-like DNA-binding domain superfamily/Winged helix DNA-binding domain"/>
    <property type="match status" value="1"/>
</dbReference>
<keyword evidence="3" id="KW-0731">Sigma factor</keyword>
<dbReference type="Gene3D" id="1.10.1740.10">
    <property type="match status" value="1"/>
</dbReference>
<dbReference type="AlphaFoldDB" id="A0A0F5JHN2"/>
<dbReference type="InterPro" id="IPR039425">
    <property type="entry name" value="RNA_pol_sigma-70-like"/>
</dbReference>